<dbReference type="Pfam" id="PF02606">
    <property type="entry name" value="LpxK"/>
    <property type="match status" value="1"/>
</dbReference>
<comment type="similarity">
    <text evidence="13">Belongs to the LpxK family.</text>
</comment>
<comment type="catalytic activity">
    <reaction evidence="13">
        <text>a lipid A disaccharide + ATP = a lipid IVA + ADP + H(+)</text>
        <dbReference type="Rhea" id="RHEA:67840"/>
        <dbReference type="ChEBI" id="CHEBI:15378"/>
        <dbReference type="ChEBI" id="CHEBI:30616"/>
        <dbReference type="ChEBI" id="CHEBI:176343"/>
        <dbReference type="ChEBI" id="CHEBI:176425"/>
        <dbReference type="ChEBI" id="CHEBI:456216"/>
        <dbReference type="EC" id="2.7.1.130"/>
    </reaction>
</comment>
<dbReference type="PANTHER" id="PTHR42724:SF1">
    <property type="entry name" value="TETRAACYLDISACCHARIDE 4'-KINASE, MITOCHONDRIAL-RELATED"/>
    <property type="match status" value="1"/>
</dbReference>
<feature type="binding site" evidence="13">
    <location>
        <begin position="54"/>
        <end position="61"/>
    </location>
    <ligand>
        <name>ATP</name>
        <dbReference type="ChEBI" id="CHEBI:30616"/>
    </ligand>
</feature>
<dbReference type="GO" id="GO:0005524">
    <property type="term" value="F:ATP binding"/>
    <property type="evidence" value="ECO:0007669"/>
    <property type="project" value="UniProtKB-UniRule"/>
</dbReference>
<dbReference type="AlphaFoldDB" id="A0A0X8X9S1"/>
<evidence type="ECO:0000256" key="14">
    <source>
        <dbReference type="SAM" id="MobiDB-lite"/>
    </source>
</evidence>
<evidence type="ECO:0000256" key="7">
    <source>
        <dbReference type="ARBA" id="ARBA00022679"/>
    </source>
</evidence>
<dbReference type="GO" id="GO:0009244">
    <property type="term" value="P:lipopolysaccharide core region biosynthetic process"/>
    <property type="evidence" value="ECO:0007669"/>
    <property type="project" value="TreeGrafter"/>
</dbReference>
<feature type="region of interest" description="Disordered" evidence="14">
    <location>
        <begin position="82"/>
        <end position="101"/>
    </location>
</feature>
<evidence type="ECO:0000256" key="8">
    <source>
        <dbReference type="ARBA" id="ARBA00022741"/>
    </source>
</evidence>
<name>A0A0X8X9S1_HALHR</name>
<dbReference type="GO" id="GO:0009245">
    <property type="term" value="P:lipid A biosynthetic process"/>
    <property type="evidence" value="ECO:0007669"/>
    <property type="project" value="UniProtKB-UniRule"/>
</dbReference>
<dbReference type="Proteomes" id="UP000218890">
    <property type="component" value="Chromosome"/>
</dbReference>
<evidence type="ECO:0000256" key="9">
    <source>
        <dbReference type="ARBA" id="ARBA00022777"/>
    </source>
</evidence>
<protein>
    <recommendedName>
        <fullName evidence="4 13">Tetraacyldisaccharide 4'-kinase</fullName>
        <ecNumber evidence="3 13">2.7.1.130</ecNumber>
    </recommendedName>
    <alternativeName>
        <fullName evidence="12 13">Lipid A 4'-kinase</fullName>
    </alternativeName>
</protein>
<dbReference type="NCBIfam" id="TIGR00682">
    <property type="entry name" value="lpxK"/>
    <property type="match status" value="1"/>
</dbReference>
<dbReference type="OrthoDB" id="9766423at2"/>
<keyword evidence="5 13" id="KW-0444">Lipid biosynthesis</keyword>
<reference evidence="15" key="1">
    <citation type="submission" date="2016-02" db="EMBL/GenBank/DDBJ databases">
        <title>Halorhodospira halochloris DSM-1059 complete genome, version 2.</title>
        <authorList>
            <person name="Tsukatani Y."/>
        </authorList>
    </citation>
    <scope>NUCLEOTIDE SEQUENCE</scope>
    <source>
        <strain evidence="15">DSM 1059</strain>
    </source>
</reference>
<dbReference type="GO" id="GO:0009029">
    <property type="term" value="F:lipid-A 4'-kinase activity"/>
    <property type="evidence" value="ECO:0007669"/>
    <property type="project" value="UniProtKB-UniRule"/>
</dbReference>
<comment type="function">
    <text evidence="1 13">Transfers the gamma-phosphate of ATP to the 4'-position of a tetraacyldisaccharide 1-phosphate intermediate (termed DS-1-P) to form tetraacyldisaccharide 1,4'-bis-phosphate (lipid IVA).</text>
</comment>
<gene>
    <name evidence="13 15" type="primary">lpxK</name>
    <name evidence="15" type="ORF">HH1059_13460</name>
</gene>
<dbReference type="InterPro" id="IPR003758">
    <property type="entry name" value="LpxK"/>
</dbReference>
<dbReference type="HAMAP" id="MF_00409">
    <property type="entry name" value="LpxK"/>
    <property type="match status" value="1"/>
</dbReference>
<proteinExistence type="inferred from homology"/>
<keyword evidence="7 13" id="KW-0808">Transferase</keyword>
<accession>A0A0X8X9S1</accession>
<keyword evidence="6 13" id="KW-0441">Lipid A biosynthesis</keyword>
<dbReference type="InterPro" id="IPR027417">
    <property type="entry name" value="P-loop_NTPase"/>
</dbReference>
<keyword evidence="10 13" id="KW-0067">ATP-binding</keyword>
<evidence type="ECO:0000256" key="5">
    <source>
        <dbReference type="ARBA" id="ARBA00022516"/>
    </source>
</evidence>
<dbReference type="KEGG" id="hhk:HH1059_13460"/>
<evidence type="ECO:0000313" key="16">
    <source>
        <dbReference type="Proteomes" id="UP000218890"/>
    </source>
</evidence>
<dbReference type="RefSeq" id="WP_096409448.1">
    <property type="nucleotide sequence ID" value="NZ_AP017372.2"/>
</dbReference>
<keyword evidence="16" id="KW-1185">Reference proteome</keyword>
<evidence type="ECO:0000256" key="6">
    <source>
        <dbReference type="ARBA" id="ARBA00022556"/>
    </source>
</evidence>
<evidence type="ECO:0000256" key="2">
    <source>
        <dbReference type="ARBA" id="ARBA00004870"/>
    </source>
</evidence>
<keyword evidence="9 13" id="KW-0418">Kinase</keyword>
<evidence type="ECO:0000256" key="11">
    <source>
        <dbReference type="ARBA" id="ARBA00023098"/>
    </source>
</evidence>
<keyword evidence="11 13" id="KW-0443">Lipid metabolism</keyword>
<dbReference type="EC" id="2.7.1.130" evidence="3 13"/>
<dbReference type="GO" id="GO:0005886">
    <property type="term" value="C:plasma membrane"/>
    <property type="evidence" value="ECO:0007669"/>
    <property type="project" value="TreeGrafter"/>
</dbReference>
<evidence type="ECO:0000256" key="13">
    <source>
        <dbReference type="HAMAP-Rule" id="MF_00409"/>
    </source>
</evidence>
<dbReference type="EMBL" id="AP017372">
    <property type="protein sequence ID" value="BAU58055.1"/>
    <property type="molecule type" value="Genomic_DNA"/>
</dbReference>
<comment type="pathway">
    <text evidence="2 13">Glycolipid biosynthesis; lipid IV(A) biosynthesis; lipid IV(A) from (3R)-3-hydroxytetradecanoyl-[acyl-carrier-protein] and UDP-N-acetyl-alpha-D-glucosamine: step 6/6.</text>
</comment>
<dbReference type="PANTHER" id="PTHR42724">
    <property type="entry name" value="TETRAACYLDISACCHARIDE 4'-KINASE"/>
    <property type="match status" value="1"/>
</dbReference>
<evidence type="ECO:0000256" key="3">
    <source>
        <dbReference type="ARBA" id="ARBA00012071"/>
    </source>
</evidence>
<evidence type="ECO:0000256" key="1">
    <source>
        <dbReference type="ARBA" id="ARBA00002274"/>
    </source>
</evidence>
<evidence type="ECO:0000256" key="12">
    <source>
        <dbReference type="ARBA" id="ARBA00029757"/>
    </source>
</evidence>
<dbReference type="UniPathway" id="UPA00359">
    <property type="reaction ID" value="UER00482"/>
</dbReference>
<dbReference type="SUPFAM" id="SSF52540">
    <property type="entry name" value="P-loop containing nucleoside triphosphate hydrolases"/>
    <property type="match status" value="1"/>
</dbReference>
<evidence type="ECO:0000313" key="15">
    <source>
        <dbReference type="EMBL" id="BAU58055.1"/>
    </source>
</evidence>
<organism evidence="15 16">
    <name type="scientific">Halorhodospira halochloris</name>
    <name type="common">Ectothiorhodospira halochloris</name>
    <dbReference type="NCBI Taxonomy" id="1052"/>
    <lineage>
        <taxon>Bacteria</taxon>
        <taxon>Pseudomonadati</taxon>
        <taxon>Pseudomonadota</taxon>
        <taxon>Gammaproteobacteria</taxon>
        <taxon>Chromatiales</taxon>
        <taxon>Ectothiorhodospiraceae</taxon>
        <taxon>Halorhodospira</taxon>
    </lineage>
</organism>
<evidence type="ECO:0000256" key="4">
    <source>
        <dbReference type="ARBA" id="ARBA00016436"/>
    </source>
</evidence>
<sequence>MPAFWYTDSFTSRALIPAAGLYGAITSLRRKAYRRGWLESLPAQVPVIVVGNITVGGTGKTPLVAWLVERLREQGWRPGIVSRGYGSSAGKGPVRVKPASSADEVGDEPLLLARRTAAPVYVGADRPAAVAAAATQAGCDIVVSDDGLQHYRMQRSMEIAVIDGERRLGNGRLLPAGPLRERAQRLDEVDLVVVNTAEPSEEEVSFSLTPGRPQPVIKGGACWPGGPAHAVAAIGNPQRFFRTLAQLGIEAEEHPFADHHKFGANDLAFADNGDSKPIIMTEKDAVKCANLPQSDRCWYLPVVVEPSSELAEKVDAQLHKQSTSY</sequence>
<evidence type="ECO:0000256" key="10">
    <source>
        <dbReference type="ARBA" id="ARBA00022840"/>
    </source>
</evidence>
<keyword evidence="8 13" id="KW-0547">Nucleotide-binding</keyword>